<evidence type="ECO:0000256" key="2">
    <source>
        <dbReference type="SAM" id="MobiDB-lite"/>
    </source>
</evidence>
<gene>
    <name evidence="3" type="ORF">ECRASSUSDP1_LOCUS25905</name>
</gene>
<feature type="region of interest" description="Disordered" evidence="2">
    <location>
        <begin position="208"/>
        <end position="236"/>
    </location>
</feature>
<evidence type="ECO:0000256" key="1">
    <source>
        <dbReference type="SAM" id="Coils"/>
    </source>
</evidence>
<feature type="coiled-coil region" evidence="1">
    <location>
        <begin position="435"/>
        <end position="525"/>
    </location>
</feature>
<feature type="compositionally biased region" description="Polar residues" evidence="2">
    <location>
        <begin position="208"/>
        <end position="217"/>
    </location>
</feature>
<keyword evidence="4" id="KW-1185">Reference proteome</keyword>
<dbReference type="Proteomes" id="UP001295684">
    <property type="component" value="Unassembled WGS sequence"/>
</dbReference>
<accession>A0AAD2D9C8</accession>
<keyword evidence="1" id="KW-0175">Coiled coil</keyword>
<proteinExistence type="predicted"/>
<evidence type="ECO:0000313" key="4">
    <source>
        <dbReference type="Proteomes" id="UP001295684"/>
    </source>
</evidence>
<organism evidence="3 4">
    <name type="scientific">Euplotes crassus</name>
    <dbReference type="NCBI Taxonomy" id="5936"/>
    <lineage>
        <taxon>Eukaryota</taxon>
        <taxon>Sar</taxon>
        <taxon>Alveolata</taxon>
        <taxon>Ciliophora</taxon>
        <taxon>Intramacronucleata</taxon>
        <taxon>Spirotrichea</taxon>
        <taxon>Hypotrichia</taxon>
        <taxon>Euplotida</taxon>
        <taxon>Euplotidae</taxon>
        <taxon>Moneuplotes</taxon>
    </lineage>
</organism>
<reference evidence="3" key="1">
    <citation type="submission" date="2023-07" db="EMBL/GenBank/DDBJ databases">
        <authorList>
            <consortium name="AG Swart"/>
            <person name="Singh M."/>
            <person name="Singh A."/>
            <person name="Seah K."/>
            <person name="Emmerich C."/>
        </authorList>
    </citation>
    <scope>NUCLEOTIDE SEQUENCE</scope>
    <source>
        <strain evidence="3">DP1</strain>
    </source>
</reference>
<comment type="caution">
    <text evidence="3">The sequence shown here is derived from an EMBL/GenBank/DDBJ whole genome shotgun (WGS) entry which is preliminary data.</text>
</comment>
<dbReference type="AlphaFoldDB" id="A0AAD2D9C8"/>
<sequence length="827" mass="96616">MKSIDERKEEIENNISYNFPMTASVMQQLIQDIKAIPEELVTVPEKAYRPDNFNLEVVDVLQKHSEQLQLDPGYINKLKHKFSQCDQSEPEPTPQKSFNTEQDHKESGTWNINCDGSIHSENIQVDSIKIEEELKRLRYISKNMKVKEKAREIDIAHLDHVLKQFEFDDIHIDDARSQGDTSVDNDFWEDFNLENDANFGNIPKINVNRSRSQMSHISNSKRKSSTQQNSQRSNRVDLKTLVKAKEQSLRRPIITSGLTRHEYLTHLSTIRLSHNIIFKNYRMSVMSKAGELIDKKLVAMKKATEEEVQRIYDRMNDIITKYRFSETKEQEQTPEKNELNEAREINRKLKKFLGFRFVNERQKEDPNFSEDLEKYTQRFLKSNSKRVFEEFYCNLFRLEQQQPDEELVKLRRENLHKEDIIQHLQADNYSLQRTLEMYSQDIEKYEKVIESLHEKIQELEIRNQHKDLKEEIQKLEGHVEDTHIDYKDKIQQIQKMAETEMKVRNEIIRQQIEKSKKLYDELKQVKVILKSPMLYYKYRDKTFEEISKYNHDASYLDTDFFGLLKGKPLVCRKKVTRINTSKSNRNSGRHTKAASVSKCFSINSQCDTSIVGKDIVQSPKENILATNDVAKGIRPTSAYPAPHFGKRRAQELIKNDLAIGENENSLNYHLLSNSEMPWYTTKHKRDKTMSTNLSSIEPVRVVEMSRHNESGIPFPIRSTTNKGEIKEENLSQSKSNGISDESFLQLDKKIPGIHCDSPTGSLAGVGRNQFYKHTDLGALKGLNSDLFSNNARKNLSKTTTVAEGKNNRYNRIRFSMNPTTKSRSRRK</sequence>
<evidence type="ECO:0000313" key="3">
    <source>
        <dbReference type="EMBL" id="CAI2384380.1"/>
    </source>
</evidence>
<dbReference type="EMBL" id="CAMPGE010026709">
    <property type="protein sequence ID" value="CAI2384380.1"/>
    <property type="molecule type" value="Genomic_DNA"/>
</dbReference>
<name>A0AAD2D9C8_EUPCR</name>
<feature type="region of interest" description="Disordered" evidence="2">
    <location>
        <begin position="84"/>
        <end position="107"/>
    </location>
</feature>
<protein>
    <submittedName>
        <fullName evidence="3">Uncharacterized protein</fullName>
    </submittedName>
</protein>